<evidence type="ECO:0000313" key="3">
    <source>
        <dbReference type="Proteomes" id="UP001175228"/>
    </source>
</evidence>
<evidence type="ECO:0008006" key="4">
    <source>
        <dbReference type="Google" id="ProtNLM"/>
    </source>
</evidence>
<keyword evidence="3" id="KW-1185">Reference proteome</keyword>
<dbReference type="AlphaFoldDB" id="A0AA39NWU2"/>
<accession>A0AA39NWU2</accession>
<sequence length="96" mass="10921">MRRVWVLGALIIGPITGSELYQANEGDWFKNKPTCAAHPPQKGNACDRANQGARLKVKRHFDRCLVTPLWNSCFSRDAKFKERVSLDISVHHEMSI</sequence>
<feature type="signal peptide" evidence="1">
    <location>
        <begin position="1"/>
        <end position="17"/>
    </location>
</feature>
<keyword evidence="1" id="KW-0732">Signal</keyword>
<protein>
    <recommendedName>
        <fullName evidence="4">Secreted protein</fullName>
    </recommendedName>
</protein>
<evidence type="ECO:0000313" key="2">
    <source>
        <dbReference type="EMBL" id="KAK0473317.1"/>
    </source>
</evidence>
<comment type="caution">
    <text evidence="2">The sequence shown here is derived from an EMBL/GenBank/DDBJ whole genome shotgun (WGS) entry which is preliminary data.</text>
</comment>
<organism evidence="2 3">
    <name type="scientific">Armillaria luteobubalina</name>
    <dbReference type="NCBI Taxonomy" id="153913"/>
    <lineage>
        <taxon>Eukaryota</taxon>
        <taxon>Fungi</taxon>
        <taxon>Dikarya</taxon>
        <taxon>Basidiomycota</taxon>
        <taxon>Agaricomycotina</taxon>
        <taxon>Agaricomycetes</taxon>
        <taxon>Agaricomycetidae</taxon>
        <taxon>Agaricales</taxon>
        <taxon>Marasmiineae</taxon>
        <taxon>Physalacriaceae</taxon>
        <taxon>Armillaria</taxon>
    </lineage>
</organism>
<proteinExistence type="predicted"/>
<dbReference type="EMBL" id="JAUEPU010000218">
    <property type="protein sequence ID" value="KAK0473317.1"/>
    <property type="molecule type" value="Genomic_DNA"/>
</dbReference>
<feature type="chain" id="PRO_5041266056" description="Secreted protein" evidence="1">
    <location>
        <begin position="18"/>
        <end position="96"/>
    </location>
</feature>
<name>A0AA39NWU2_9AGAR</name>
<gene>
    <name evidence="2" type="ORF">EDD18DRAFT_1226387</name>
</gene>
<reference evidence="2" key="1">
    <citation type="submission" date="2023-06" db="EMBL/GenBank/DDBJ databases">
        <authorList>
            <consortium name="Lawrence Berkeley National Laboratory"/>
            <person name="Ahrendt S."/>
            <person name="Sahu N."/>
            <person name="Indic B."/>
            <person name="Wong-Bajracharya J."/>
            <person name="Merenyi Z."/>
            <person name="Ke H.-M."/>
            <person name="Monk M."/>
            <person name="Kocsube S."/>
            <person name="Drula E."/>
            <person name="Lipzen A."/>
            <person name="Balint B."/>
            <person name="Henrissat B."/>
            <person name="Andreopoulos B."/>
            <person name="Martin F.M."/>
            <person name="Harder C.B."/>
            <person name="Rigling D."/>
            <person name="Ford K.L."/>
            <person name="Foster G.D."/>
            <person name="Pangilinan J."/>
            <person name="Papanicolaou A."/>
            <person name="Barry K."/>
            <person name="LaButti K."/>
            <person name="Viragh M."/>
            <person name="Koriabine M."/>
            <person name="Yan M."/>
            <person name="Riley R."/>
            <person name="Champramary S."/>
            <person name="Plett K.L."/>
            <person name="Tsai I.J."/>
            <person name="Slot J."/>
            <person name="Sipos G."/>
            <person name="Plett J."/>
            <person name="Nagy L.G."/>
            <person name="Grigoriev I.V."/>
        </authorList>
    </citation>
    <scope>NUCLEOTIDE SEQUENCE</scope>
    <source>
        <strain evidence="2">HWK02</strain>
    </source>
</reference>
<evidence type="ECO:0000256" key="1">
    <source>
        <dbReference type="SAM" id="SignalP"/>
    </source>
</evidence>
<dbReference type="Proteomes" id="UP001175228">
    <property type="component" value="Unassembled WGS sequence"/>
</dbReference>